<evidence type="ECO:0000256" key="1">
    <source>
        <dbReference type="ARBA" id="ARBA00004980"/>
    </source>
</evidence>
<dbReference type="InterPro" id="IPR029061">
    <property type="entry name" value="THDP-binding"/>
</dbReference>
<dbReference type="NCBIfam" id="TIGR00204">
    <property type="entry name" value="dxs"/>
    <property type="match status" value="1"/>
</dbReference>
<feature type="binding site" evidence="10">
    <location>
        <begin position="146"/>
        <end position="147"/>
    </location>
    <ligand>
        <name>thiamine diphosphate</name>
        <dbReference type="ChEBI" id="CHEBI:58937"/>
    </ligand>
</feature>
<dbReference type="PROSITE" id="PS00802">
    <property type="entry name" value="TRANSKETOLASE_2"/>
    <property type="match status" value="1"/>
</dbReference>
<protein>
    <recommendedName>
        <fullName evidence="10">1-deoxy-D-xylulose-5-phosphate synthase</fullName>
        <ecNumber evidence="10">2.2.1.7</ecNumber>
    </recommendedName>
    <alternativeName>
        <fullName evidence="10">1-deoxyxylulose-5-phosphate synthase</fullName>
        <shortName evidence="10">DXP synthase</shortName>
        <shortName evidence="10">DXPS</shortName>
    </alternativeName>
</protein>
<feature type="domain" description="Transketolase-like pyrimidine-binding" evidence="12">
    <location>
        <begin position="325"/>
        <end position="489"/>
    </location>
</feature>
<dbReference type="FunFam" id="3.40.50.970:FF:000005">
    <property type="entry name" value="1-deoxy-D-xylulose-5-phosphate synthase"/>
    <property type="match status" value="1"/>
</dbReference>
<evidence type="ECO:0000256" key="3">
    <source>
        <dbReference type="ARBA" id="ARBA00011738"/>
    </source>
</evidence>
<evidence type="ECO:0000256" key="6">
    <source>
        <dbReference type="ARBA" id="ARBA00022842"/>
    </source>
</evidence>
<dbReference type="GO" id="GO:0005829">
    <property type="term" value="C:cytosol"/>
    <property type="evidence" value="ECO:0007669"/>
    <property type="project" value="TreeGrafter"/>
</dbReference>
<feature type="binding site" evidence="10">
    <location>
        <position position="294"/>
    </location>
    <ligand>
        <name>thiamine diphosphate</name>
        <dbReference type="ChEBI" id="CHEBI:58937"/>
    </ligand>
</feature>
<feature type="binding site" evidence="10">
    <location>
        <begin position="113"/>
        <end position="115"/>
    </location>
    <ligand>
        <name>thiamine diphosphate</name>
        <dbReference type="ChEBI" id="CHEBI:58937"/>
    </ligand>
</feature>
<evidence type="ECO:0000256" key="5">
    <source>
        <dbReference type="ARBA" id="ARBA00022723"/>
    </source>
</evidence>
<dbReference type="Proteomes" id="UP000294506">
    <property type="component" value="Unassembled WGS sequence"/>
</dbReference>
<feature type="binding site" evidence="10">
    <location>
        <position position="376"/>
    </location>
    <ligand>
        <name>thiamine diphosphate</name>
        <dbReference type="ChEBI" id="CHEBI:58937"/>
    </ligand>
</feature>
<keyword evidence="8 10" id="KW-0786">Thiamine pyrophosphate</keyword>
<dbReference type="CDD" id="cd07033">
    <property type="entry name" value="TPP_PYR_DXS_TK_like"/>
    <property type="match status" value="1"/>
</dbReference>
<dbReference type="PANTHER" id="PTHR43322">
    <property type="entry name" value="1-D-DEOXYXYLULOSE 5-PHOSPHATE SYNTHASE-RELATED"/>
    <property type="match status" value="1"/>
</dbReference>
<evidence type="ECO:0000256" key="9">
    <source>
        <dbReference type="ARBA" id="ARBA00023229"/>
    </source>
</evidence>
<dbReference type="EC" id="2.2.1.7" evidence="10"/>
<dbReference type="CDD" id="cd02007">
    <property type="entry name" value="TPP_DXS"/>
    <property type="match status" value="1"/>
</dbReference>
<evidence type="ECO:0000256" key="4">
    <source>
        <dbReference type="ARBA" id="ARBA00022679"/>
    </source>
</evidence>
<keyword evidence="6 10" id="KW-0460">Magnesium</keyword>
<dbReference type="GO" id="GO:0019288">
    <property type="term" value="P:isopentenyl diphosphate biosynthetic process, methylerythritol 4-phosphate pathway"/>
    <property type="evidence" value="ECO:0007669"/>
    <property type="project" value="TreeGrafter"/>
</dbReference>
<keyword evidence="7 10" id="KW-0784">Thiamine biosynthesis</keyword>
<keyword evidence="9 10" id="KW-0414">Isoprene biosynthesis</keyword>
<dbReference type="Pfam" id="PF02779">
    <property type="entry name" value="Transket_pyr"/>
    <property type="match status" value="1"/>
</dbReference>
<evidence type="ECO:0000259" key="12">
    <source>
        <dbReference type="SMART" id="SM00861"/>
    </source>
</evidence>
<reference evidence="13 14" key="1">
    <citation type="submission" date="2019-03" db="EMBL/GenBank/DDBJ databases">
        <title>Genomic Encyclopedia of Type Strains, Phase III (KMG-III): the genomes of soil and plant-associated and newly described type strains.</title>
        <authorList>
            <person name="Whitman W."/>
        </authorList>
    </citation>
    <scope>NUCLEOTIDE SEQUENCE [LARGE SCALE GENOMIC DNA]</scope>
    <source>
        <strain evidence="13 14">DSM 27373</strain>
    </source>
</reference>
<dbReference type="Pfam" id="PF13292">
    <property type="entry name" value="DXP_synthase_N"/>
    <property type="match status" value="1"/>
</dbReference>
<dbReference type="SUPFAM" id="SSF52518">
    <property type="entry name" value="Thiamin diphosphate-binding fold (THDP-binding)"/>
    <property type="match status" value="2"/>
</dbReference>
<evidence type="ECO:0000313" key="13">
    <source>
        <dbReference type="EMBL" id="TDS86001.1"/>
    </source>
</evidence>
<comment type="catalytic activity">
    <reaction evidence="10">
        <text>D-glyceraldehyde 3-phosphate + pyruvate + H(+) = 1-deoxy-D-xylulose 5-phosphate + CO2</text>
        <dbReference type="Rhea" id="RHEA:12605"/>
        <dbReference type="ChEBI" id="CHEBI:15361"/>
        <dbReference type="ChEBI" id="CHEBI:15378"/>
        <dbReference type="ChEBI" id="CHEBI:16526"/>
        <dbReference type="ChEBI" id="CHEBI:57792"/>
        <dbReference type="ChEBI" id="CHEBI:59776"/>
        <dbReference type="EC" id="2.2.1.7"/>
    </reaction>
</comment>
<dbReference type="InterPro" id="IPR009014">
    <property type="entry name" value="Transketo_C/PFOR_II"/>
</dbReference>
<dbReference type="Pfam" id="PF02780">
    <property type="entry name" value="Transketolase_C"/>
    <property type="match status" value="1"/>
</dbReference>
<dbReference type="RefSeq" id="WP_036475536.1">
    <property type="nucleotide sequence ID" value="NZ_JBIMET010000001.1"/>
</dbReference>
<dbReference type="InterPro" id="IPR005477">
    <property type="entry name" value="Dxylulose-5-P_synthase"/>
</dbReference>
<dbReference type="HAMAP" id="MF_00315">
    <property type="entry name" value="DXP_synth"/>
    <property type="match status" value="1"/>
</dbReference>
<dbReference type="AlphaFoldDB" id="A0A4R7G414"/>
<feature type="binding site" evidence="10">
    <location>
        <position position="175"/>
    </location>
    <ligand>
        <name>Mg(2+)</name>
        <dbReference type="ChEBI" id="CHEBI:18420"/>
    </ligand>
</feature>
<comment type="similarity">
    <text evidence="2 10">Belongs to the transketolase family. DXPS subfamily.</text>
</comment>
<feature type="binding site" evidence="10">
    <location>
        <position position="145"/>
    </location>
    <ligand>
        <name>Mg(2+)</name>
        <dbReference type="ChEBI" id="CHEBI:18420"/>
    </ligand>
</feature>
<keyword evidence="14" id="KW-1185">Reference proteome</keyword>
<dbReference type="InterPro" id="IPR020826">
    <property type="entry name" value="Transketolase_BS"/>
</dbReference>
<dbReference type="InterPro" id="IPR033248">
    <property type="entry name" value="Transketolase_C"/>
</dbReference>
<name>A0A4R7G414_9MICC</name>
<comment type="cofactor">
    <cofactor evidence="10">
        <name>Mg(2+)</name>
        <dbReference type="ChEBI" id="CHEBI:18420"/>
    </cofactor>
    <text evidence="10">Binds 1 Mg(2+) ion per subunit.</text>
</comment>
<dbReference type="InterPro" id="IPR005475">
    <property type="entry name" value="Transketolase-like_Pyr-bd"/>
</dbReference>
<dbReference type="GO" id="GO:0000287">
    <property type="term" value="F:magnesium ion binding"/>
    <property type="evidence" value="ECO:0007669"/>
    <property type="project" value="UniProtKB-UniRule"/>
</dbReference>
<dbReference type="Gene3D" id="3.40.50.920">
    <property type="match status" value="1"/>
</dbReference>
<evidence type="ECO:0000313" key="14">
    <source>
        <dbReference type="Proteomes" id="UP000294506"/>
    </source>
</evidence>
<dbReference type="Gene3D" id="3.40.50.970">
    <property type="match status" value="2"/>
</dbReference>
<keyword evidence="5 10" id="KW-0479">Metal-binding</keyword>
<proteinExistence type="inferred from homology"/>
<dbReference type="UniPathway" id="UPA00064">
    <property type="reaction ID" value="UER00091"/>
</dbReference>
<dbReference type="GO" id="GO:0008661">
    <property type="term" value="F:1-deoxy-D-xylulose-5-phosphate synthase activity"/>
    <property type="evidence" value="ECO:0007669"/>
    <property type="project" value="UniProtKB-UniRule"/>
</dbReference>
<comment type="caution">
    <text evidence="13">The sequence shown here is derived from an EMBL/GenBank/DDBJ whole genome shotgun (WGS) entry which is preliminary data.</text>
</comment>
<gene>
    <name evidence="10" type="primary">dxs</name>
    <name evidence="13" type="ORF">EV640_10423</name>
</gene>
<feature type="region of interest" description="Disordered" evidence="11">
    <location>
        <begin position="654"/>
        <end position="675"/>
    </location>
</feature>
<organism evidence="13 14">
    <name type="scientific">Nesterenkonia aurantiaca</name>
    <dbReference type="NCBI Taxonomy" id="1436010"/>
    <lineage>
        <taxon>Bacteria</taxon>
        <taxon>Bacillati</taxon>
        <taxon>Actinomycetota</taxon>
        <taxon>Actinomycetes</taxon>
        <taxon>Micrococcales</taxon>
        <taxon>Micrococcaceae</taxon>
        <taxon>Nesterenkonia</taxon>
    </lineage>
</organism>
<evidence type="ECO:0000256" key="10">
    <source>
        <dbReference type="HAMAP-Rule" id="MF_00315"/>
    </source>
</evidence>
<comment type="pathway">
    <text evidence="1 10">Metabolic intermediate biosynthesis; 1-deoxy-D-xylulose 5-phosphate biosynthesis; 1-deoxy-D-xylulose 5-phosphate from D-glyceraldehyde 3-phosphate and pyruvate: step 1/1.</text>
</comment>
<evidence type="ECO:0000256" key="8">
    <source>
        <dbReference type="ARBA" id="ARBA00023052"/>
    </source>
</evidence>
<dbReference type="EMBL" id="SOAN01000004">
    <property type="protein sequence ID" value="TDS86001.1"/>
    <property type="molecule type" value="Genomic_DNA"/>
</dbReference>
<dbReference type="GO" id="GO:0009228">
    <property type="term" value="P:thiamine biosynthetic process"/>
    <property type="evidence" value="ECO:0007669"/>
    <property type="project" value="UniProtKB-UniRule"/>
</dbReference>
<comment type="cofactor">
    <cofactor evidence="10">
        <name>thiamine diphosphate</name>
        <dbReference type="ChEBI" id="CHEBI:58937"/>
    </cofactor>
    <text evidence="10">Binds 1 thiamine pyrophosphate per subunit.</text>
</comment>
<feature type="binding site" evidence="10">
    <location>
        <position position="73"/>
    </location>
    <ligand>
        <name>thiamine diphosphate</name>
        <dbReference type="ChEBI" id="CHEBI:58937"/>
    </ligand>
</feature>
<dbReference type="PANTHER" id="PTHR43322:SF5">
    <property type="entry name" value="1-DEOXY-D-XYLULOSE-5-PHOSPHATE SYNTHASE, CHLOROPLASTIC"/>
    <property type="match status" value="1"/>
</dbReference>
<dbReference type="GO" id="GO:0030976">
    <property type="term" value="F:thiamine pyrophosphate binding"/>
    <property type="evidence" value="ECO:0007669"/>
    <property type="project" value="UniProtKB-UniRule"/>
</dbReference>
<feature type="binding site" evidence="10">
    <location>
        <position position="175"/>
    </location>
    <ligand>
        <name>thiamine diphosphate</name>
        <dbReference type="ChEBI" id="CHEBI:58937"/>
    </ligand>
</feature>
<dbReference type="SUPFAM" id="SSF52922">
    <property type="entry name" value="TK C-terminal domain-like"/>
    <property type="match status" value="1"/>
</dbReference>
<accession>A0A4R7G414</accession>
<keyword evidence="4 10" id="KW-0808">Transferase</keyword>
<comment type="function">
    <text evidence="10">Catalyzes the acyloin condensation reaction between C atoms 2 and 3 of pyruvate and glyceraldehyde 3-phosphate to yield 1-deoxy-D-xylulose-5-phosphate (DXP).</text>
</comment>
<comment type="subunit">
    <text evidence="3 10">Homodimer.</text>
</comment>
<dbReference type="SMART" id="SM00861">
    <property type="entry name" value="Transket_pyr"/>
    <property type="match status" value="1"/>
</dbReference>
<evidence type="ECO:0000256" key="2">
    <source>
        <dbReference type="ARBA" id="ARBA00011081"/>
    </source>
</evidence>
<evidence type="ECO:0000256" key="11">
    <source>
        <dbReference type="SAM" id="MobiDB-lite"/>
    </source>
</evidence>
<dbReference type="GO" id="GO:0016114">
    <property type="term" value="P:terpenoid biosynthetic process"/>
    <property type="evidence" value="ECO:0007669"/>
    <property type="project" value="UniProtKB-UniRule"/>
</dbReference>
<sequence length="675" mass="72547">MSILQTITSPQELSKLSDEQMERLSAEIRQFLIANVSKTGGHMGPNLGVVELTLAIHRVFDSPRDSIIFDTGHQSYVHKLVTGRQDFSTLRQTGGIAGYPDRAESVHDIVESSHASSSLSWADGISKARVLAGESDRCVIPVIGDGALTGGMAWEALNNIAADKDRRVIIVVNDNGRSYAPTVGGLAEQLGRLRRNFLDKVRTHRTYENIMDGTKQKLQNGGPMGQMVYRSLHAAKKGAKDFWAPQGLFEDLGMKYIGPVDGHDQRAMEEALTDAKNYGGPVIVHALTEKGKGYAPARADENDQFHAVGVIDPETGEPVHRGGARSWTSVFEEEITAIADEREDIVALTGAMMIPVGLRSFAQKHPERVFDVGIAEQHALTSAAGLAFGGLHPVVAIYATFLNRAFDQLLMDVALHRAGVTVVLDRAGVTGPDGPSHHGMWDLSLLQIVPGLRIAAPRDSTRLREELREAVAVDDAPTVLRFSKGSVNGEIDALERLEDGVDVLWSSAATSEASSAATSEAQKPYAHDVLIVSVGTMAELSLDVAQRLADQGISATVVDPRWVLPVPDSVISLAARHRTVICIEDGVKAGGVGSRIRQSMREAGVDTGLNEVGLPVEFLAHGTRGEVLERVGLTAQKITQDAVGQVLGTKVPYARPLPGEPVPTGQIPSLRTRKV</sequence>
<dbReference type="NCBIfam" id="NF003933">
    <property type="entry name" value="PRK05444.2-2"/>
    <property type="match status" value="1"/>
</dbReference>
<evidence type="ECO:0000256" key="7">
    <source>
        <dbReference type="ARBA" id="ARBA00022977"/>
    </source>
</evidence>